<accession>A0AAV2KHB4</accession>
<feature type="region of interest" description="Disordered" evidence="1">
    <location>
        <begin position="65"/>
        <end position="103"/>
    </location>
</feature>
<dbReference type="EMBL" id="OZ035840">
    <property type="protein sequence ID" value="CAL1587948.1"/>
    <property type="molecule type" value="Genomic_DNA"/>
</dbReference>
<evidence type="ECO:0000313" key="3">
    <source>
        <dbReference type="Proteomes" id="UP001497482"/>
    </source>
</evidence>
<proteinExistence type="predicted"/>
<protein>
    <submittedName>
        <fullName evidence="2">Uncharacterized protein</fullName>
    </submittedName>
</protein>
<evidence type="ECO:0000313" key="2">
    <source>
        <dbReference type="EMBL" id="CAL1587948.1"/>
    </source>
</evidence>
<gene>
    <name evidence="2" type="ORF">KC01_LOCUS17840</name>
</gene>
<sequence length="103" mass="11047">MEGQRPQALKHCGRVHIPEFVHTQDLQQPRVMHCRGGPISALLSGPGAHDGLELRAVSGLYYVAQQSSGPGPTPPRPALRPRSGHAQLHAASRAAPRSLLHCL</sequence>
<organism evidence="2 3">
    <name type="scientific">Knipowitschia caucasica</name>
    <name type="common">Caucasian dwarf goby</name>
    <name type="synonym">Pomatoschistus caucasicus</name>
    <dbReference type="NCBI Taxonomy" id="637954"/>
    <lineage>
        <taxon>Eukaryota</taxon>
        <taxon>Metazoa</taxon>
        <taxon>Chordata</taxon>
        <taxon>Craniata</taxon>
        <taxon>Vertebrata</taxon>
        <taxon>Euteleostomi</taxon>
        <taxon>Actinopterygii</taxon>
        <taxon>Neopterygii</taxon>
        <taxon>Teleostei</taxon>
        <taxon>Neoteleostei</taxon>
        <taxon>Acanthomorphata</taxon>
        <taxon>Gobiaria</taxon>
        <taxon>Gobiiformes</taxon>
        <taxon>Gobioidei</taxon>
        <taxon>Gobiidae</taxon>
        <taxon>Gobiinae</taxon>
        <taxon>Knipowitschia</taxon>
    </lineage>
</organism>
<reference evidence="2 3" key="1">
    <citation type="submission" date="2024-04" db="EMBL/GenBank/DDBJ databases">
        <authorList>
            <person name="Waldvogel A.-M."/>
            <person name="Schoenle A."/>
        </authorList>
    </citation>
    <scope>NUCLEOTIDE SEQUENCE [LARGE SCALE GENOMIC DNA]</scope>
</reference>
<evidence type="ECO:0000256" key="1">
    <source>
        <dbReference type="SAM" id="MobiDB-lite"/>
    </source>
</evidence>
<keyword evidence="3" id="KW-1185">Reference proteome</keyword>
<dbReference type="AlphaFoldDB" id="A0AAV2KHB4"/>
<dbReference type="Proteomes" id="UP001497482">
    <property type="component" value="Chromosome 18"/>
</dbReference>
<name>A0AAV2KHB4_KNICA</name>